<dbReference type="Gene3D" id="1.20.120.160">
    <property type="entry name" value="HPT domain"/>
    <property type="match status" value="1"/>
</dbReference>
<keyword evidence="23" id="KW-1185">Reference proteome</keyword>
<evidence type="ECO:0000259" key="17">
    <source>
        <dbReference type="PROSITE" id="PS50109"/>
    </source>
</evidence>
<proteinExistence type="predicted"/>
<dbReference type="PANTHER" id="PTHR45339">
    <property type="entry name" value="HYBRID SIGNAL TRANSDUCTION HISTIDINE KINASE J"/>
    <property type="match status" value="1"/>
</dbReference>
<dbReference type="InterPro" id="IPR004358">
    <property type="entry name" value="Sig_transdc_His_kin-like_C"/>
</dbReference>
<dbReference type="CDD" id="cd00130">
    <property type="entry name" value="PAS"/>
    <property type="match status" value="2"/>
</dbReference>
<feature type="modified residue" description="Phosphohistidine" evidence="14">
    <location>
        <position position="1276"/>
    </location>
</feature>
<dbReference type="Pfam" id="PF00512">
    <property type="entry name" value="HisKA"/>
    <property type="match status" value="1"/>
</dbReference>
<dbReference type="InterPro" id="IPR003594">
    <property type="entry name" value="HATPase_dom"/>
</dbReference>
<evidence type="ECO:0000259" key="18">
    <source>
        <dbReference type="PROSITE" id="PS50110"/>
    </source>
</evidence>
<accession>A0A7Z8KMQ6</accession>
<dbReference type="SMART" id="SM00448">
    <property type="entry name" value="REC"/>
    <property type="match status" value="2"/>
</dbReference>
<keyword evidence="7" id="KW-0812">Transmembrane</keyword>
<keyword evidence="8" id="KW-0547">Nucleotide-binding</keyword>
<evidence type="ECO:0000256" key="6">
    <source>
        <dbReference type="ARBA" id="ARBA00022679"/>
    </source>
</evidence>
<evidence type="ECO:0000256" key="13">
    <source>
        <dbReference type="ARBA" id="ARBA00023136"/>
    </source>
</evidence>
<feature type="domain" description="PAC" evidence="20">
    <location>
        <begin position="507"/>
        <end position="557"/>
    </location>
</feature>
<dbReference type="Gene3D" id="1.10.287.130">
    <property type="match status" value="1"/>
</dbReference>
<sequence length="1330" mass="150750">MMIGCNNGKAEMIKNNDSKRYKALFENNNAVMLLIDPESLEILDANNAACDYYKCSYKSVIGKKVSDINALPEKEIKLCIDKTGEGIQNDFSFSHIYAEKECNIEIRTIPIIIDEKELICFALQDITETKKAENELRARDERLKILVEILQTKHDSINEALDLALEKAIILSKSKVGYIFDYNEEEKKFTLNSWSRNVMEQCNVSKIDFLYNLEDTGIWGEPVRQRKAIIVNDCHQPNPLIRGYPHGHVEIEKFMTIPIFRKGKIVAVIGVANKDNDYTENDSLQVSLLMDSVWNIIGQIGTEEALKKSEEKFRTLAENADDIVYHYELNEGFSYISPAVFKISGYTPDEFYTDPKLIFKMVHPDDETNLRMTSKKNCKRDTNTFRWIKKNGEIFWLEQKTIHNYDDVGNLLSIEGIARDITHQKKIENELREREQKYRLLFNQSAEGIYLHDLKGNIIDANNEAVHQSGYSKEELLNLTVFDFLPADRKREDIIHQWTHRPPGTSVTQETQHIHKSGKIYPVEITATNVFFGSEELILVTVRDITERKKIEKMEKENLERMATIINNIDTGLIMIDAETKEIIDANPIAEKLIGLPKEKITGNLCNTFVCADNKDKCPVIDMHQKISKSECTLHKHDGTEIPIVKSAIAVKMNDRRYIIESFYDLSDRKEIEKKLIEAKNAAEETTQAKSDFLANMSHEIRTPMNGVIGMTRLLTDTHLDEQQRHYVETIKMSGEVLLELINDILDISKIEAGKLELEELNIDLNDTLEEVASLLSMRISDKDLELICMAEPGVPMNITTDPVRLKQIIINLGSNAIKFSHQGEVVILISLDSETDSQATLLFTVTDTGIGIPDDKKKLLFQKFSQVDASTTRNYGGTGLGLALSKQLVELMNGEIGVESEIGKGSKFWFKVTFDKHSCKDGKKVCTDVLNGMHALIVDDNKTNREVLTKLLSSWNMRVEEASSGASALNALLKSHKSGDPYQIVLLDMQMPEMDGLLLGRIIKSDKDIKDVHLIMLGSTIESSDIWEENKDYFNAYITKPVKVSELFNRLYEIAVGKKQQNYPAMSGDIAEQNSNLNKNVRVLLVEDNAINQRVAQGLLQKIGITADVANNGLEAIEALEKKEYDLVLMDVQMPEMDGLEATKNIRNKESSVLNHDIPIIALTAHAMKGDKEHCKDAGMNDYLSKPINPKSLVRIIEKWSGLSTENEIPDKSLSKNIVEPVIFDKDSFLYNVMGDIEMARQIIEIFNRNMPIQLSALKEAIDKMNKDEVIMKAHSIKGSAVSVGGMALSEIASKIEHETSEKNMENIKTDLEELEKQYDLLVETLKEI</sequence>
<evidence type="ECO:0000256" key="2">
    <source>
        <dbReference type="ARBA" id="ARBA00004651"/>
    </source>
</evidence>
<feature type="coiled-coil region" evidence="16">
    <location>
        <begin position="751"/>
        <end position="778"/>
    </location>
</feature>
<dbReference type="PROSITE" id="PS50109">
    <property type="entry name" value="HIS_KIN"/>
    <property type="match status" value="1"/>
</dbReference>
<dbReference type="FunFam" id="1.10.287.130:FF:000002">
    <property type="entry name" value="Two-component osmosensing histidine kinase"/>
    <property type="match status" value="1"/>
</dbReference>
<dbReference type="InterPro" id="IPR036097">
    <property type="entry name" value="HisK_dim/P_sf"/>
</dbReference>
<evidence type="ECO:0000256" key="4">
    <source>
        <dbReference type="ARBA" id="ARBA00022475"/>
    </source>
</evidence>
<dbReference type="GO" id="GO:0005886">
    <property type="term" value="C:plasma membrane"/>
    <property type="evidence" value="ECO:0007669"/>
    <property type="project" value="UniProtKB-SubCell"/>
</dbReference>
<evidence type="ECO:0000259" key="21">
    <source>
        <dbReference type="PROSITE" id="PS50894"/>
    </source>
</evidence>
<feature type="domain" description="Response regulatory" evidence="18">
    <location>
        <begin position="935"/>
        <end position="1056"/>
    </location>
</feature>
<comment type="subcellular location">
    <subcellularLocation>
        <location evidence="2">Cell membrane</location>
        <topology evidence="2">Multi-pass membrane protein</topology>
    </subcellularLocation>
</comment>
<dbReference type="InterPro" id="IPR035965">
    <property type="entry name" value="PAS-like_dom_sf"/>
</dbReference>
<dbReference type="SMART" id="SM00091">
    <property type="entry name" value="PAS"/>
    <property type="match status" value="4"/>
</dbReference>
<dbReference type="EC" id="2.7.13.3" evidence="3"/>
<evidence type="ECO:0000256" key="14">
    <source>
        <dbReference type="PROSITE-ProRule" id="PRU00110"/>
    </source>
</evidence>
<evidence type="ECO:0000256" key="5">
    <source>
        <dbReference type="ARBA" id="ARBA00022553"/>
    </source>
</evidence>
<dbReference type="InterPro" id="IPR013655">
    <property type="entry name" value="PAS_fold_3"/>
</dbReference>
<dbReference type="Pfam" id="PF13426">
    <property type="entry name" value="PAS_9"/>
    <property type="match status" value="3"/>
</dbReference>
<dbReference type="SMART" id="SM00065">
    <property type="entry name" value="GAF"/>
    <property type="match status" value="1"/>
</dbReference>
<feature type="modified residue" description="4-aspartylphosphate" evidence="15">
    <location>
        <position position="1132"/>
    </location>
</feature>
<reference evidence="22 23" key="1">
    <citation type="submission" date="2019-06" db="EMBL/GenBank/DDBJ databases">
        <title>Draft genome sequence of Methanolobus vulcani B1d.</title>
        <authorList>
            <person name="Creighbaum A.J."/>
            <person name="Ticak T."/>
            <person name="Hariraju D."/>
            <person name="Arivett B.A."/>
            <person name="Ferguson D.J.Jr."/>
        </authorList>
    </citation>
    <scope>NUCLEOTIDE SEQUENCE [LARGE SCALE GENOMIC DNA]</scope>
    <source>
        <strain evidence="22 23">B1d</strain>
    </source>
</reference>
<dbReference type="Pfam" id="PF00072">
    <property type="entry name" value="Response_reg"/>
    <property type="match status" value="2"/>
</dbReference>
<dbReference type="SMART" id="SM00388">
    <property type="entry name" value="HisKA"/>
    <property type="match status" value="1"/>
</dbReference>
<dbReference type="PANTHER" id="PTHR45339:SF1">
    <property type="entry name" value="HYBRID SIGNAL TRANSDUCTION HISTIDINE KINASE J"/>
    <property type="match status" value="1"/>
</dbReference>
<evidence type="ECO:0000256" key="15">
    <source>
        <dbReference type="PROSITE-ProRule" id="PRU00169"/>
    </source>
</evidence>
<dbReference type="SUPFAM" id="SSF47226">
    <property type="entry name" value="Histidine-containing phosphotransfer domain, HPT domain"/>
    <property type="match status" value="1"/>
</dbReference>
<keyword evidence="6" id="KW-0808">Transferase</keyword>
<evidence type="ECO:0000256" key="12">
    <source>
        <dbReference type="ARBA" id="ARBA00023012"/>
    </source>
</evidence>
<dbReference type="SUPFAM" id="SSF55874">
    <property type="entry name" value="ATPase domain of HSP90 chaperone/DNA topoisomerase II/histidine kinase"/>
    <property type="match status" value="1"/>
</dbReference>
<dbReference type="InterPro" id="IPR003661">
    <property type="entry name" value="HisK_dim/P_dom"/>
</dbReference>
<evidence type="ECO:0000313" key="23">
    <source>
        <dbReference type="Proteomes" id="UP000319335"/>
    </source>
</evidence>
<dbReference type="InterPro" id="IPR000700">
    <property type="entry name" value="PAS-assoc_C"/>
</dbReference>
<feature type="coiled-coil region" evidence="16">
    <location>
        <begin position="1299"/>
        <end position="1326"/>
    </location>
</feature>
<feature type="domain" description="PAS" evidence="19">
    <location>
        <begin position="309"/>
        <end position="381"/>
    </location>
</feature>
<evidence type="ECO:0000256" key="3">
    <source>
        <dbReference type="ARBA" id="ARBA00012438"/>
    </source>
</evidence>
<dbReference type="CDD" id="cd00088">
    <property type="entry name" value="HPT"/>
    <property type="match status" value="1"/>
</dbReference>
<keyword evidence="12" id="KW-0902">Two-component regulatory system</keyword>
<evidence type="ECO:0000256" key="8">
    <source>
        <dbReference type="ARBA" id="ARBA00022741"/>
    </source>
</evidence>
<dbReference type="SUPFAM" id="SSF47384">
    <property type="entry name" value="Homodimeric domain of signal transducing histidine kinase"/>
    <property type="match status" value="1"/>
</dbReference>
<dbReference type="InterPro" id="IPR029016">
    <property type="entry name" value="GAF-like_dom_sf"/>
</dbReference>
<dbReference type="InterPro" id="IPR001610">
    <property type="entry name" value="PAC"/>
</dbReference>
<dbReference type="Proteomes" id="UP000319335">
    <property type="component" value="Unassembled WGS sequence"/>
</dbReference>
<dbReference type="InterPro" id="IPR011006">
    <property type="entry name" value="CheY-like_superfamily"/>
</dbReference>
<dbReference type="InterPro" id="IPR036641">
    <property type="entry name" value="HPT_dom_sf"/>
</dbReference>
<evidence type="ECO:0000256" key="10">
    <source>
        <dbReference type="ARBA" id="ARBA00022840"/>
    </source>
</evidence>
<dbReference type="RefSeq" id="WP_154809676.1">
    <property type="nucleotide sequence ID" value="NZ_VIAQ01000015.1"/>
</dbReference>
<feature type="domain" description="PAS" evidence="19">
    <location>
        <begin position="558"/>
        <end position="604"/>
    </location>
</feature>
<evidence type="ECO:0000259" key="20">
    <source>
        <dbReference type="PROSITE" id="PS50113"/>
    </source>
</evidence>
<feature type="domain" description="HPt" evidence="21">
    <location>
        <begin position="1237"/>
        <end position="1330"/>
    </location>
</feature>
<evidence type="ECO:0000256" key="11">
    <source>
        <dbReference type="ARBA" id="ARBA00022989"/>
    </source>
</evidence>
<dbReference type="Pfam" id="PF01627">
    <property type="entry name" value="Hpt"/>
    <property type="match status" value="1"/>
</dbReference>
<evidence type="ECO:0000259" key="19">
    <source>
        <dbReference type="PROSITE" id="PS50112"/>
    </source>
</evidence>
<dbReference type="InterPro" id="IPR003018">
    <property type="entry name" value="GAF"/>
</dbReference>
<comment type="catalytic activity">
    <reaction evidence="1">
        <text>ATP + protein L-histidine = ADP + protein N-phospho-L-histidine.</text>
        <dbReference type="EC" id="2.7.13.3"/>
    </reaction>
</comment>
<dbReference type="InterPro" id="IPR000014">
    <property type="entry name" value="PAS"/>
</dbReference>
<dbReference type="PRINTS" id="PR00344">
    <property type="entry name" value="BCTRLSENSOR"/>
</dbReference>
<dbReference type="EMBL" id="VIAQ01000015">
    <property type="protein sequence ID" value="TQD24951.1"/>
    <property type="molecule type" value="Genomic_DNA"/>
</dbReference>
<feature type="domain" description="PAC" evidence="20">
    <location>
        <begin position="381"/>
        <end position="433"/>
    </location>
</feature>
<feature type="domain" description="PAS" evidence="19">
    <location>
        <begin position="434"/>
        <end position="485"/>
    </location>
</feature>
<name>A0A7Z8KMQ6_9EURY</name>
<dbReference type="SMART" id="SM00387">
    <property type="entry name" value="HATPase_c"/>
    <property type="match status" value="1"/>
</dbReference>
<dbReference type="GO" id="GO:0005524">
    <property type="term" value="F:ATP binding"/>
    <property type="evidence" value="ECO:0007669"/>
    <property type="project" value="UniProtKB-KW"/>
</dbReference>
<dbReference type="Pfam" id="PF08447">
    <property type="entry name" value="PAS_3"/>
    <property type="match status" value="1"/>
</dbReference>
<dbReference type="PROSITE" id="PS50112">
    <property type="entry name" value="PAS"/>
    <property type="match status" value="3"/>
</dbReference>
<dbReference type="NCBIfam" id="TIGR00229">
    <property type="entry name" value="sensory_box"/>
    <property type="match status" value="4"/>
</dbReference>
<comment type="caution">
    <text evidence="22">The sequence shown here is derived from an EMBL/GenBank/DDBJ whole genome shotgun (WGS) entry which is preliminary data.</text>
</comment>
<dbReference type="InterPro" id="IPR008207">
    <property type="entry name" value="Sig_transdc_His_kin_Hpt_dom"/>
</dbReference>
<dbReference type="Pfam" id="PF02518">
    <property type="entry name" value="HATPase_c"/>
    <property type="match status" value="1"/>
</dbReference>
<dbReference type="InterPro" id="IPR005467">
    <property type="entry name" value="His_kinase_dom"/>
</dbReference>
<dbReference type="PROSITE" id="PS50110">
    <property type="entry name" value="RESPONSE_REGULATORY"/>
    <property type="match status" value="2"/>
</dbReference>
<dbReference type="FunFam" id="3.30.565.10:FF:000010">
    <property type="entry name" value="Sensor histidine kinase RcsC"/>
    <property type="match status" value="1"/>
</dbReference>
<evidence type="ECO:0000313" key="22">
    <source>
        <dbReference type="EMBL" id="TQD24951.1"/>
    </source>
</evidence>
<dbReference type="CDD" id="cd17546">
    <property type="entry name" value="REC_hyHK_CKI1_RcsC-like"/>
    <property type="match status" value="1"/>
</dbReference>
<dbReference type="Gene3D" id="3.30.565.10">
    <property type="entry name" value="Histidine kinase-like ATPase, C-terminal domain"/>
    <property type="match status" value="1"/>
</dbReference>
<dbReference type="CDD" id="cd00082">
    <property type="entry name" value="HisKA"/>
    <property type="match status" value="1"/>
</dbReference>
<dbReference type="PROSITE" id="PS50894">
    <property type="entry name" value="HPT"/>
    <property type="match status" value="1"/>
</dbReference>
<protein>
    <recommendedName>
        <fullName evidence="3">histidine kinase</fullName>
        <ecNumber evidence="3">2.7.13.3</ecNumber>
    </recommendedName>
</protein>
<keyword evidence="10" id="KW-0067">ATP-binding</keyword>
<dbReference type="SUPFAM" id="SSF52172">
    <property type="entry name" value="CheY-like"/>
    <property type="match status" value="2"/>
</dbReference>
<dbReference type="SUPFAM" id="SSF55781">
    <property type="entry name" value="GAF domain-like"/>
    <property type="match status" value="1"/>
</dbReference>
<dbReference type="SUPFAM" id="SSF55785">
    <property type="entry name" value="PYP-like sensor domain (PAS domain)"/>
    <property type="match status" value="4"/>
</dbReference>
<dbReference type="CDD" id="cd16922">
    <property type="entry name" value="HATPase_EvgS-ArcB-TorS-like"/>
    <property type="match status" value="1"/>
</dbReference>
<keyword evidence="16" id="KW-0175">Coiled coil</keyword>
<dbReference type="PROSITE" id="PS50113">
    <property type="entry name" value="PAC"/>
    <property type="match status" value="2"/>
</dbReference>
<dbReference type="InterPro" id="IPR036890">
    <property type="entry name" value="HATPase_C_sf"/>
</dbReference>
<dbReference type="SMART" id="SM00086">
    <property type="entry name" value="PAC"/>
    <property type="match status" value="3"/>
</dbReference>
<dbReference type="CDD" id="cd00156">
    <property type="entry name" value="REC"/>
    <property type="match status" value="1"/>
</dbReference>
<keyword evidence="9" id="KW-0418">Kinase</keyword>
<dbReference type="Pfam" id="PF13185">
    <property type="entry name" value="GAF_2"/>
    <property type="match status" value="1"/>
</dbReference>
<evidence type="ECO:0000256" key="7">
    <source>
        <dbReference type="ARBA" id="ARBA00022692"/>
    </source>
</evidence>
<feature type="modified residue" description="4-aspartylphosphate" evidence="15">
    <location>
        <position position="989"/>
    </location>
</feature>
<gene>
    <name evidence="22" type="ORF">FKV42_07735</name>
</gene>
<feature type="domain" description="Histidine kinase" evidence="17">
    <location>
        <begin position="696"/>
        <end position="917"/>
    </location>
</feature>
<keyword evidence="13" id="KW-0472">Membrane</keyword>
<dbReference type="OrthoDB" id="342253at2157"/>
<evidence type="ECO:0000256" key="1">
    <source>
        <dbReference type="ARBA" id="ARBA00000085"/>
    </source>
</evidence>
<keyword evidence="11" id="KW-1133">Transmembrane helix</keyword>
<keyword evidence="5 15" id="KW-0597">Phosphoprotein</keyword>
<dbReference type="Gene3D" id="3.30.450.20">
    <property type="entry name" value="PAS domain"/>
    <property type="match status" value="4"/>
</dbReference>
<feature type="domain" description="Response regulatory" evidence="18">
    <location>
        <begin position="1083"/>
        <end position="1202"/>
    </location>
</feature>
<dbReference type="GO" id="GO:0000155">
    <property type="term" value="F:phosphorelay sensor kinase activity"/>
    <property type="evidence" value="ECO:0007669"/>
    <property type="project" value="InterPro"/>
</dbReference>
<dbReference type="InterPro" id="IPR001789">
    <property type="entry name" value="Sig_transdc_resp-reg_receiver"/>
</dbReference>
<evidence type="ECO:0000256" key="9">
    <source>
        <dbReference type="ARBA" id="ARBA00022777"/>
    </source>
</evidence>
<keyword evidence="4" id="KW-1003">Cell membrane</keyword>
<dbReference type="Gene3D" id="3.40.50.2300">
    <property type="match status" value="2"/>
</dbReference>
<evidence type="ECO:0000256" key="16">
    <source>
        <dbReference type="SAM" id="Coils"/>
    </source>
</evidence>
<organism evidence="22 23">
    <name type="scientific">Methanolobus vulcani</name>
    <dbReference type="NCBI Taxonomy" id="38026"/>
    <lineage>
        <taxon>Archaea</taxon>
        <taxon>Methanobacteriati</taxon>
        <taxon>Methanobacteriota</taxon>
        <taxon>Stenosarchaea group</taxon>
        <taxon>Methanomicrobia</taxon>
        <taxon>Methanosarcinales</taxon>
        <taxon>Methanosarcinaceae</taxon>
        <taxon>Methanolobus</taxon>
    </lineage>
</organism>
<dbReference type="Gene3D" id="3.30.450.40">
    <property type="match status" value="1"/>
</dbReference>